<keyword evidence="8" id="KW-0492">Microsome</keyword>
<dbReference type="InterPro" id="IPR050476">
    <property type="entry name" value="Insect_CytP450_Detox"/>
</dbReference>
<evidence type="ECO:0000256" key="10">
    <source>
        <dbReference type="ARBA" id="ARBA00023004"/>
    </source>
</evidence>
<dbReference type="OrthoDB" id="2789670at2759"/>
<dbReference type="GO" id="GO:0005789">
    <property type="term" value="C:endoplasmic reticulum membrane"/>
    <property type="evidence" value="ECO:0007669"/>
    <property type="project" value="UniProtKB-SubCell"/>
</dbReference>
<gene>
    <name evidence="16" type="ORF">ILUMI_08850</name>
</gene>
<dbReference type="EMBL" id="VTPC01004291">
    <property type="protein sequence ID" value="KAF2897325.1"/>
    <property type="molecule type" value="Genomic_DNA"/>
</dbReference>
<keyword evidence="17" id="KW-1185">Reference proteome</keyword>
<protein>
    <recommendedName>
        <fullName evidence="18">Cytochrome P450</fullName>
    </recommendedName>
</protein>
<proteinExistence type="inferred from homology"/>
<evidence type="ECO:0000256" key="2">
    <source>
        <dbReference type="ARBA" id="ARBA00004174"/>
    </source>
</evidence>
<comment type="similarity">
    <text evidence="4 14">Belongs to the cytochrome P450 family.</text>
</comment>
<accession>A0A8K0DAH6</accession>
<keyword evidence="15" id="KW-1133">Transmembrane helix</keyword>
<dbReference type="PANTHER" id="PTHR24292:SF100">
    <property type="entry name" value="CYTOCHROME P450 6A16, ISOFORM B-RELATED"/>
    <property type="match status" value="1"/>
</dbReference>
<keyword evidence="10 13" id="KW-0408">Iron</keyword>
<evidence type="ECO:0000256" key="12">
    <source>
        <dbReference type="ARBA" id="ARBA00023136"/>
    </source>
</evidence>
<feature type="binding site" description="axial binding residue" evidence="13">
    <location>
        <position position="464"/>
    </location>
    <ligand>
        <name>heme</name>
        <dbReference type="ChEBI" id="CHEBI:30413"/>
    </ligand>
    <ligandPart>
        <name>Fe</name>
        <dbReference type="ChEBI" id="CHEBI:18248"/>
    </ligandPart>
</feature>
<evidence type="ECO:0000256" key="5">
    <source>
        <dbReference type="ARBA" id="ARBA00022617"/>
    </source>
</evidence>
<evidence type="ECO:0000256" key="9">
    <source>
        <dbReference type="ARBA" id="ARBA00023002"/>
    </source>
</evidence>
<keyword evidence="7" id="KW-0256">Endoplasmic reticulum</keyword>
<dbReference type="InterPro" id="IPR001128">
    <property type="entry name" value="Cyt_P450"/>
</dbReference>
<evidence type="ECO:0008006" key="18">
    <source>
        <dbReference type="Google" id="ProtNLM"/>
    </source>
</evidence>
<feature type="transmembrane region" description="Helical" evidence="15">
    <location>
        <begin position="12"/>
        <end position="31"/>
    </location>
</feature>
<evidence type="ECO:0000256" key="7">
    <source>
        <dbReference type="ARBA" id="ARBA00022824"/>
    </source>
</evidence>
<comment type="caution">
    <text evidence="16">The sequence shown here is derived from an EMBL/GenBank/DDBJ whole genome shotgun (WGS) entry which is preliminary data.</text>
</comment>
<evidence type="ECO:0000256" key="11">
    <source>
        <dbReference type="ARBA" id="ARBA00023033"/>
    </source>
</evidence>
<keyword evidence="6 13" id="KW-0479">Metal-binding</keyword>
<keyword evidence="15" id="KW-0812">Transmembrane</keyword>
<evidence type="ECO:0000256" key="1">
    <source>
        <dbReference type="ARBA" id="ARBA00001971"/>
    </source>
</evidence>
<dbReference type="Pfam" id="PF00067">
    <property type="entry name" value="p450"/>
    <property type="match status" value="1"/>
</dbReference>
<dbReference type="FunFam" id="1.10.630.10:FF:000042">
    <property type="entry name" value="Cytochrome P450"/>
    <property type="match status" value="1"/>
</dbReference>
<keyword evidence="12 15" id="KW-0472">Membrane</keyword>
<evidence type="ECO:0000256" key="13">
    <source>
        <dbReference type="PIRSR" id="PIRSR602401-1"/>
    </source>
</evidence>
<dbReference type="GO" id="GO:0005506">
    <property type="term" value="F:iron ion binding"/>
    <property type="evidence" value="ECO:0007669"/>
    <property type="project" value="InterPro"/>
</dbReference>
<comment type="cofactor">
    <cofactor evidence="1 13">
        <name>heme</name>
        <dbReference type="ChEBI" id="CHEBI:30413"/>
    </cofactor>
</comment>
<keyword evidence="9 14" id="KW-0560">Oxidoreductase</keyword>
<keyword evidence="5 13" id="KW-0349">Heme</keyword>
<comment type="subcellular location">
    <subcellularLocation>
        <location evidence="3">Endoplasmic reticulum membrane</location>
        <topology evidence="3">Peripheral membrane protein</topology>
    </subcellularLocation>
    <subcellularLocation>
        <location evidence="2">Microsome membrane</location>
        <topology evidence="2">Peripheral membrane protein</topology>
    </subcellularLocation>
</comment>
<evidence type="ECO:0000313" key="17">
    <source>
        <dbReference type="Proteomes" id="UP000801492"/>
    </source>
</evidence>
<sequence>MAILTENIYVDILAVAVSIIIVIVTIFKWQFGYWERRGVYAPEPTIPFGNAKDLLSQKVSLGVAIKNAYDDIKSKGHKFGGYYVLGKPIFIPVDLDLVKSMLTKDFIHFTNHLNAANEEDDPLTGHLFTLKGAKWKNLRTKLTPTFTSGKIKMMFPTLIDCSANLVTLVDKYLDEKQPLDIKDVVARFTTDIIGSCAFGIECNSLQNPNSEFREYGRKIFDLTVWEGIVKLITLTVPNLVVYLKIRTYSKQMCSFFTNIVTETVNYRETNNIVRKDFMHLLIQLRNNVKITESDIGDLKNINNSNNVPSLTMNEVTAQAFVFFAAGFETSSTTTTFCLYELVQNPELQDKVREEINTVCEQYNGELTYDGVMKLKYMEKCINETLRKYPPLPIHTRECTETYKIPGTNLVINKGTSVLIPVMGIQNDPEYYPDPDRFDPERFSENVDKRHPAAWIPFGDGPRICIGLRFGMIQTKVGLAALLKRFRFTLHPKTELPLYLEPKGLIISVRSGVWLQAERI</sequence>
<name>A0A8K0DAH6_IGNLU</name>
<evidence type="ECO:0000256" key="3">
    <source>
        <dbReference type="ARBA" id="ARBA00004406"/>
    </source>
</evidence>
<evidence type="ECO:0000256" key="6">
    <source>
        <dbReference type="ARBA" id="ARBA00022723"/>
    </source>
</evidence>
<dbReference type="GO" id="GO:0020037">
    <property type="term" value="F:heme binding"/>
    <property type="evidence" value="ECO:0007669"/>
    <property type="project" value="InterPro"/>
</dbReference>
<evidence type="ECO:0000256" key="14">
    <source>
        <dbReference type="RuleBase" id="RU000461"/>
    </source>
</evidence>
<dbReference type="GO" id="GO:0004497">
    <property type="term" value="F:monooxygenase activity"/>
    <property type="evidence" value="ECO:0007669"/>
    <property type="project" value="UniProtKB-KW"/>
</dbReference>
<dbReference type="PANTHER" id="PTHR24292">
    <property type="entry name" value="CYTOCHROME P450"/>
    <property type="match status" value="1"/>
</dbReference>
<dbReference type="PRINTS" id="PR00385">
    <property type="entry name" value="P450"/>
</dbReference>
<dbReference type="InterPro" id="IPR017972">
    <property type="entry name" value="Cyt_P450_CS"/>
</dbReference>
<evidence type="ECO:0000256" key="8">
    <source>
        <dbReference type="ARBA" id="ARBA00022848"/>
    </source>
</evidence>
<dbReference type="GO" id="GO:0016705">
    <property type="term" value="F:oxidoreductase activity, acting on paired donors, with incorporation or reduction of molecular oxygen"/>
    <property type="evidence" value="ECO:0007669"/>
    <property type="project" value="InterPro"/>
</dbReference>
<dbReference type="AlphaFoldDB" id="A0A8K0DAH6"/>
<dbReference type="InterPro" id="IPR036396">
    <property type="entry name" value="Cyt_P450_sf"/>
</dbReference>
<organism evidence="16 17">
    <name type="scientific">Ignelater luminosus</name>
    <name type="common">Cucubano</name>
    <name type="synonym">Pyrophorus luminosus</name>
    <dbReference type="NCBI Taxonomy" id="2038154"/>
    <lineage>
        <taxon>Eukaryota</taxon>
        <taxon>Metazoa</taxon>
        <taxon>Ecdysozoa</taxon>
        <taxon>Arthropoda</taxon>
        <taxon>Hexapoda</taxon>
        <taxon>Insecta</taxon>
        <taxon>Pterygota</taxon>
        <taxon>Neoptera</taxon>
        <taxon>Endopterygota</taxon>
        <taxon>Coleoptera</taxon>
        <taxon>Polyphaga</taxon>
        <taxon>Elateriformia</taxon>
        <taxon>Elateroidea</taxon>
        <taxon>Elateridae</taxon>
        <taxon>Agrypninae</taxon>
        <taxon>Pyrophorini</taxon>
        <taxon>Ignelater</taxon>
    </lineage>
</organism>
<dbReference type="Gene3D" id="1.10.630.10">
    <property type="entry name" value="Cytochrome P450"/>
    <property type="match status" value="1"/>
</dbReference>
<evidence type="ECO:0000256" key="15">
    <source>
        <dbReference type="SAM" id="Phobius"/>
    </source>
</evidence>
<dbReference type="InterPro" id="IPR002401">
    <property type="entry name" value="Cyt_P450_E_grp-I"/>
</dbReference>
<keyword evidence="11 14" id="KW-0503">Monooxygenase</keyword>
<reference evidence="16" key="1">
    <citation type="submission" date="2019-08" db="EMBL/GenBank/DDBJ databases">
        <title>The genome of the North American firefly Photinus pyralis.</title>
        <authorList>
            <consortium name="Photinus pyralis genome working group"/>
            <person name="Fallon T.R."/>
            <person name="Sander Lower S.E."/>
            <person name="Weng J.-K."/>
        </authorList>
    </citation>
    <scope>NUCLEOTIDE SEQUENCE</scope>
    <source>
        <strain evidence="16">TRF0915ILg1</strain>
        <tissue evidence="16">Whole body</tissue>
    </source>
</reference>
<evidence type="ECO:0000256" key="4">
    <source>
        <dbReference type="ARBA" id="ARBA00010617"/>
    </source>
</evidence>
<evidence type="ECO:0000313" key="16">
    <source>
        <dbReference type="EMBL" id="KAF2897325.1"/>
    </source>
</evidence>
<dbReference type="SUPFAM" id="SSF48264">
    <property type="entry name" value="Cytochrome P450"/>
    <property type="match status" value="1"/>
</dbReference>
<dbReference type="PROSITE" id="PS00086">
    <property type="entry name" value="CYTOCHROME_P450"/>
    <property type="match status" value="1"/>
</dbReference>
<dbReference type="CDD" id="cd11056">
    <property type="entry name" value="CYP6-like"/>
    <property type="match status" value="1"/>
</dbReference>
<dbReference type="PRINTS" id="PR00463">
    <property type="entry name" value="EP450I"/>
</dbReference>
<dbReference type="Proteomes" id="UP000801492">
    <property type="component" value="Unassembled WGS sequence"/>
</dbReference>